<protein>
    <recommendedName>
        <fullName evidence="7">Sulfatase N-terminal domain-containing protein</fullName>
    </recommendedName>
</protein>
<feature type="transmembrane region" description="Helical" evidence="6">
    <location>
        <begin position="120"/>
        <end position="137"/>
    </location>
</feature>
<feature type="transmembrane region" description="Helical" evidence="6">
    <location>
        <begin position="12"/>
        <end position="30"/>
    </location>
</feature>
<sequence length="571" mass="63756">MEGIGMNAAGKWLRRGLAWMLGAGTLAMALTRLLSAETDDPERMFCLAIALALALILVVASGRIGFGLLVAGALAGIVWLAGSLELTYLHQPLLVSDLRYFTGASTAEVIAHYPTLWHKYAMDAIGGLLLGFVAWRLESPGWWRGRTLRARGGALLLALLPLLLITWPQGPFQSVHAVTPWEFVSQANRNPTTAFLRSLTRMRVHMPAYAPDAAADFDWGTASTAQAPARRPDLVTVLEESTLDPRQWSICNVPRCTVPLFDPDGNTHAHGLLKVHTYGGATWTSEFAFLTGLPHTLFGPAGVYAPFNLAPHMRETLPRRLKALGYRTIAIYPMPRNFMRAGDAYAEYGFDEFYDSQDLGLVWESTDSDLMRRFVDVLRRERAKDDRPLFFMVLTMRQHGPHDLPLDDLPAPWNQPPLPGFDARINRNLGHYLFRLHQSSDAIAELRRDLFADGRPTVLAHFGDHHPAFDGLEAKLPNTLPAELQPEAYALTYYRIDSNLDRTPFTSHSPLDLAFLAGLMLDIADLPKNAYFEANARLREHCGGRFDDCPNRPLLDSYLARTFGELRVFEK</sequence>
<evidence type="ECO:0000256" key="2">
    <source>
        <dbReference type="ARBA" id="ARBA00022475"/>
    </source>
</evidence>
<keyword evidence="3 6" id="KW-0812">Transmembrane</keyword>
<evidence type="ECO:0000256" key="4">
    <source>
        <dbReference type="ARBA" id="ARBA00022989"/>
    </source>
</evidence>
<dbReference type="CDD" id="cd16015">
    <property type="entry name" value="LTA_synthase"/>
    <property type="match status" value="1"/>
</dbReference>
<dbReference type="InterPro" id="IPR000917">
    <property type="entry name" value="Sulfatase_N"/>
</dbReference>
<dbReference type="Proteomes" id="UP001501523">
    <property type="component" value="Unassembled WGS sequence"/>
</dbReference>
<keyword evidence="5 6" id="KW-0472">Membrane</keyword>
<organism evidence="8 9">
    <name type="scientific">Dokdonella soli</name>
    <dbReference type="NCBI Taxonomy" id="529810"/>
    <lineage>
        <taxon>Bacteria</taxon>
        <taxon>Pseudomonadati</taxon>
        <taxon>Pseudomonadota</taxon>
        <taxon>Gammaproteobacteria</taxon>
        <taxon>Lysobacterales</taxon>
        <taxon>Rhodanobacteraceae</taxon>
        <taxon>Dokdonella</taxon>
    </lineage>
</organism>
<dbReference type="Gene3D" id="3.40.720.10">
    <property type="entry name" value="Alkaline Phosphatase, subunit A"/>
    <property type="match status" value="1"/>
</dbReference>
<keyword evidence="2" id="KW-1003">Cell membrane</keyword>
<proteinExistence type="predicted"/>
<feature type="domain" description="Sulfatase N-terminal" evidence="7">
    <location>
        <begin position="232"/>
        <end position="471"/>
    </location>
</feature>
<feature type="transmembrane region" description="Helical" evidence="6">
    <location>
        <begin position="42"/>
        <end position="60"/>
    </location>
</feature>
<evidence type="ECO:0000313" key="9">
    <source>
        <dbReference type="Proteomes" id="UP001501523"/>
    </source>
</evidence>
<comment type="subcellular location">
    <subcellularLocation>
        <location evidence="1">Cell membrane</location>
        <topology evidence="1">Multi-pass membrane protein</topology>
    </subcellularLocation>
</comment>
<evidence type="ECO:0000256" key="5">
    <source>
        <dbReference type="ARBA" id="ARBA00023136"/>
    </source>
</evidence>
<name>A0ABN1IWC5_9GAMM</name>
<dbReference type="Pfam" id="PF00884">
    <property type="entry name" value="Sulfatase"/>
    <property type="match status" value="1"/>
</dbReference>
<dbReference type="InterPro" id="IPR017850">
    <property type="entry name" value="Alkaline_phosphatase_core_sf"/>
</dbReference>
<gene>
    <name evidence="8" type="ORF">GCM10009105_34120</name>
</gene>
<evidence type="ECO:0000256" key="3">
    <source>
        <dbReference type="ARBA" id="ARBA00022692"/>
    </source>
</evidence>
<dbReference type="SUPFAM" id="SSF53649">
    <property type="entry name" value="Alkaline phosphatase-like"/>
    <property type="match status" value="1"/>
</dbReference>
<dbReference type="InterPro" id="IPR050448">
    <property type="entry name" value="OpgB/LTA_synthase_biosynth"/>
</dbReference>
<comment type="caution">
    <text evidence="8">The sequence shown here is derived from an EMBL/GenBank/DDBJ whole genome shotgun (WGS) entry which is preliminary data.</text>
</comment>
<evidence type="ECO:0000313" key="8">
    <source>
        <dbReference type="EMBL" id="GAA0722756.1"/>
    </source>
</evidence>
<feature type="transmembrane region" description="Helical" evidence="6">
    <location>
        <begin position="149"/>
        <end position="167"/>
    </location>
</feature>
<reference evidence="8 9" key="1">
    <citation type="journal article" date="2019" name="Int. J. Syst. Evol. Microbiol.">
        <title>The Global Catalogue of Microorganisms (GCM) 10K type strain sequencing project: providing services to taxonomists for standard genome sequencing and annotation.</title>
        <authorList>
            <consortium name="The Broad Institute Genomics Platform"/>
            <consortium name="The Broad Institute Genome Sequencing Center for Infectious Disease"/>
            <person name="Wu L."/>
            <person name="Ma J."/>
        </authorList>
    </citation>
    <scope>NUCLEOTIDE SEQUENCE [LARGE SCALE GENOMIC DNA]</scope>
    <source>
        <strain evidence="8 9">JCM 15421</strain>
    </source>
</reference>
<dbReference type="EMBL" id="BAAAEU010000025">
    <property type="protein sequence ID" value="GAA0722756.1"/>
    <property type="molecule type" value="Genomic_DNA"/>
</dbReference>
<accession>A0ABN1IWC5</accession>
<evidence type="ECO:0000259" key="7">
    <source>
        <dbReference type="Pfam" id="PF00884"/>
    </source>
</evidence>
<dbReference type="PANTHER" id="PTHR47371">
    <property type="entry name" value="LIPOTEICHOIC ACID SYNTHASE"/>
    <property type="match status" value="1"/>
</dbReference>
<evidence type="ECO:0000256" key="1">
    <source>
        <dbReference type="ARBA" id="ARBA00004651"/>
    </source>
</evidence>
<dbReference type="RefSeq" id="WP_343793410.1">
    <property type="nucleotide sequence ID" value="NZ_BAAAEU010000025.1"/>
</dbReference>
<evidence type="ECO:0000256" key="6">
    <source>
        <dbReference type="SAM" id="Phobius"/>
    </source>
</evidence>
<keyword evidence="4 6" id="KW-1133">Transmembrane helix</keyword>
<dbReference type="PANTHER" id="PTHR47371:SF3">
    <property type="entry name" value="PHOSPHOGLYCEROL TRANSFERASE I"/>
    <property type="match status" value="1"/>
</dbReference>
<feature type="transmembrane region" description="Helical" evidence="6">
    <location>
        <begin position="67"/>
        <end position="89"/>
    </location>
</feature>
<keyword evidence="9" id="KW-1185">Reference proteome</keyword>